<dbReference type="AlphaFoldDB" id="A0A0A9BWR6"/>
<dbReference type="EMBL" id="GBRH01231262">
    <property type="protein sequence ID" value="JAD66633.1"/>
    <property type="molecule type" value="Transcribed_RNA"/>
</dbReference>
<evidence type="ECO:0000256" key="1">
    <source>
        <dbReference type="SAM" id="MobiDB-lite"/>
    </source>
</evidence>
<reference evidence="2" key="2">
    <citation type="journal article" date="2015" name="Data Brief">
        <title>Shoot transcriptome of the giant reed, Arundo donax.</title>
        <authorList>
            <person name="Barrero R.A."/>
            <person name="Guerrero F.D."/>
            <person name="Moolhuijzen P."/>
            <person name="Goolsby J.A."/>
            <person name="Tidwell J."/>
            <person name="Bellgard S.E."/>
            <person name="Bellgard M.I."/>
        </authorList>
    </citation>
    <scope>NUCLEOTIDE SEQUENCE</scope>
    <source>
        <tissue evidence="2">Shoot tissue taken approximately 20 cm above the soil surface</tissue>
    </source>
</reference>
<feature type="region of interest" description="Disordered" evidence="1">
    <location>
        <begin position="69"/>
        <end position="91"/>
    </location>
</feature>
<evidence type="ECO:0000313" key="2">
    <source>
        <dbReference type="EMBL" id="JAD66633.1"/>
    </source>
</evidence>
<name>A0A0A9BWR6_ARUDO</name>
<protein>
    <submittedName>
        <fullName evidence="2">Uncharacterized protein</fullName>
    </submittedName>
</protein>
<reference evidence="2" key="1">
    <citation type="submission" date="2014-09" db="EMBL/GenBank/DDBJ databases">
        <authorList>
            <person name="Magalhaes I.L.F."/>
            <person name="Oliveira U."/>
            <person name="Santos F.R."/>
            <person name="Vidigal T.H.D.A."/>
            <person name="Brescovit A.D."/>
            <person name="Santos A.J."/>
        </authorList>
    </citation>
    <scope>NUCLEOTIDE SEQUENCE</scope>
    <source>
        <tissue evidence="2">Shoot tissue taken approximately 20 cm above the soil surface</tissue>
    </source>
</reference>
<sequence>MICSTVEKQANRGRSRPEFWLAARLGSCTSTSISAKNLGSNPSENCRFPSQCHWNCVKLSMIMLRSASARSGTNAHPRSRSMISTNCGRKQ</sequence>
<organism evidence="2">
    <name type="scientific">Arundo donax</name>
    <name type="common">Giant reed</name>
    <name type="synonym">Donax arundinaceus</name>
    <dbReference type="NCBI Taxonomy" id="35708"/>
    <lineage>
        <taxon>Eukaryota</taxon>
        <taxon>Viridiplantae</taxon>
        <taxon>Streptophyta</taxon>
        <taxon>Embryophyta</taxon>
        <taxon>Tracheophyta</taxon>
        <taxon>Spermatophyta</taxon>
        <taxon>Magnoliopsida</taxon>
        <taxon>Liliopsida</taxon>
        <taxon>Poales</taxon>
        <taxon>Poaceae</taxon>
        <taxon>PACMAD clade</taxon>
        <taxon>Arundinoideae</taxon>
        <taxon>Arundineae</taxon>
        <taxon>Arundo</taxon>
    </lineage>
</organism>
<accession>A0A0A9BWR6</accession>
<proteinExistence type="predicted"/>